<reference evidence="1 2" key="1">
    <citation type="submission" date="2014-07" db="EMBL/GenBank/DDBJ databases">
        <title>Genome Sequencing of Dermacoccus nishinomiyaensis.</title>
        <authorList>
            <person name="Hong K.W."/>
            <person name="Chan K.G."/>
        </authorList>
    </citation>
    <scope>NUCLEOTIDE SEQUENCE [LARGE SCALE GENOMIC DNA]</scope>
    <source>
        <strain evidence="1 2">M25</strain>
    </source>
</reference>
<evidence type="ECO:0000313" key="1">
    <source>
        <dbReference type="EMBL" id="AIF40301.1"/>
    </source>
</evidence>
<accession>A0A075JDC9</accession>
<organism evidence="1 2">
    <name type="scientific">Dermacoccus nishinomiyaensis</name>
    <dbReference type="NCBI Taxonomy" id="1274"/>
    <lineage>
        <taxon>Bacteria</taxon>
        <taxon>Bacillati</taxon>
        <taxon>Actinomycetota</taxon>
        <taxon>Actinomycetes</taxon>
        <taxon>Micrococcales</taxon>
        <taxon>Dermacoccaceae</taxon>
        <taxon>Dermacoccus</taxon>
    </lineage>
</organism>
<dbReference type="KEGG" id="dni:HX89_04295"/>
<dbReference type="RefSeq" id="WP_038570459.1">
    <property type="nucleotide sequence ID" value="NZ_CP008889.1"/>
</dbReference>
<sequence>MKKNRESVWIVQHDETPHNTVLGVFATATEAAEYADAVHVNYADGVITTEFPIGFRFEDGAVRYRR</sequence>
<dbReference type="eggNOG" id="ENOG502ZUXV">
    <property type="taxonomic scope" value="Bacteria"/>
</dbReference>
<gene>
    <name evidence="1" type="ORF">HX89_04295</name>
</gene>
<dbReference type="AlphaFoldDB" id="A0A075JDC9"/>
<dbReference type="HOGENOM" id="CLU_2824005_0_0_11"/>
<name>A0A075JDC9_9MICO</name>
<dbReference type="EMBL" id="CP008889">
    <property type="protein sequence ID" value="AIF40301.1"/>
    <property type="molecule type" value="Genomic_DNA"/>
</dbReference>
<protein>
    <submittedName>
        <fullName evidence="1">Uncharacterized protein</fullName>
    </submittedName>
</protein>
<proteinExistence type="predicted"/>
<keyword evidence="2" id="KW-1185">Reference proteome</keyword>
<dbReference type="GeneID" id="41840418"/>
<evidence type="ECO:0000313" key="2">
    <source>
        <dbReference type="Proteomes" id="UP000027986"/>
    </source>
</evidence>
<dbReference type="Proteomes" id="UP000027986">
    <property type="component" value="Chromosome"/>
</dbReference>